<comment type="similarity">
    <text evidence="1">Belongs to the ABC transporter superfamily.</text>
</comment>
<evidence type="ECO:0000256" key="4">
    <source>
        <dbReference type="ARBA" id="ARBA00022840"/>
    </source>
</evidence>
<evidence type="ECO:0000313" key="7">
    <source>
        <dbReference type="Proteomes" id="UP000007382"/>
    </source>
</evidence>
<dbReference type="RefSeq" id="WP_014449388.1">
    <property type="nucleotide sequence ID" value="NC_017094.1"/>
</dbReference>
<proteinExistence type="inferred from homology"/>
<dbReference type="AlphaFoldDB" id="I0INQ0"/>
<dbReference type="PATRIC" id="fig|1162668.3.peg.1411"/>
<evidence type="ECO:0000256" key="2">
    <source>
        <dbReference type="ARBA" id="ARBA00022448"/>
    </source>
</evidence>
<reference evidence="6 7" key="1">
    <citation type="journal article" date="2012" name="J. Bacteriol.">
        <title>Complete Genome Sequence of Leptospirillum ferrooxidans Strain C2-3, Isolated from a Fresh Volcanic Ash Deposit on the Island of Miyake, Japan.</title>
        <authorList>
            <person name="Fujimura R."/>
            <person name="Sato Y."/>
            <person name="Nishizawa T."/>
            <person name="Oshima K."/>
            <person name="Kim S.-W."/>
            <person name="Hattori M."/>
            <person name="Kamijo T."/>
            <person name="Ohta H."/>
        </authorList>
    </citation>
    <scope>NUCLEOTIDE SEQUENCE [LARGE SCALE GENOMIC DNA]</scope>
    <source>
        <strain evidence="6 7">C2-3</strain>
    </source>
</reference>
<dbReference type="OrthoDB" id="9814623at2"/>
<dbReference type="Pfam" id="PF00005">
    <property type="entry name" value="ABC_tran"/>
    <property type="match status" value="1"/>
</dbReference>
<dbReference type="GO" id="GO:0016887">
    <property type="term" value="F:ATP hydrolysis activity"/>
    <property type="evidence" value="ECO:0007669"/>
    <property type="project" value="InterPro"/>
</dbReference>
<dbReference type="SMART" id="SM00382">
    <property type="entry name" value="AAA"/>
    <property type="match status" value="1"/>
</dbReference>
<dbReference type="GO" id="GO:0005524">
    <property type="term" value="F:ATP binding"/>
    <property type="evidence" value="ECO:0007669"/>
    <property type="project" value="UniProtKB-KW"/>
</dbReference>
<keyword evidence="2" id="KW-0813">Transport</keyword>
<dbReference type="KEGG" id="lfc:LFE_1214"/>
<evidence type="ECO:0000256" key="1">
    <source>
        <dbReference type="ARBA" id="ARBA00005417"/>
    </source>
</evidence>
<feature type="domain" description="ABC transporter" evidence="5">
    <location>
        <begin position="7"/>
        <end position="243"/>
    </location>
</feature>
<dbReference type="SUPFAM" id="SSF52540">
    <property type="entry name" value="P-loop containing nucleoside triphosphate hydrolases"/>
    <property type="match status" value="1"/>
</dbReference>
<dbReference type="Proteomes" id="UP000007382">
    <property type="component" value="Chromosome"/>
</dbReference>
<dbReference type="EMBL" id="AP012342">
    <property type="protein sequence ID" value="BAM06899.1"/>
    <property type="molecule type" value="Genomic_DNA"/>
</dbReference>
<organism evidence="6 7">
    <name type="scientific">Leptospirillum ferrooxidans (strain C2-3)</name>
    <dbReference type="NCBI Taxonomy" id="1162668"/>
    <lineage>
        <taxon>Bacteria</taxon>
        <taxon>Pseudomonadati</taxon>
        <taxon>Nitrospirota</taxon>
        <taxon>Nitrospiria</taxon>
        <taxon>Nitrospirales</taxon>
        <taxon>Nitrospiraceae</taxon>
        <taxon>Leptospirillum</taxon>
    </lineage>
</organism>
<reference evidence="7" key="2">
    <citation type="submission" date="2012-03" db="EMBL/GenBank/DDBJ databases">
        <title>The complete genome sequence of the pioneer microbe on fresh volcanic deposit, Leptospirillum ferrooxidans strain C2-3.</title>
        <authorList>
            <person name="Fujimura R."/>
            <person name="Sato Y."/>
            <person name="Nishizawa T."/>
            <person name="Nanba K."/>
            <person name="Oshima K."/>
            <person name="Hattori M."/>
            <person name="Kamijo T."/>
            <person name="Ohta H."/>
        </authorList>
    </citation>
    <scope>NUCLEOTIDE SEQUENCE [LARGE SCALE GENOMIC DNA]</scope>
    <source>
        <strain evidence="7">C2-3</strain>
    </source>
</reference>
<dbReference type="Gene3D" id="3.40.50.300">
    <property type="entry name" value="P-loop containing nucleotide triphosphate hydrolases"/>
    <property type="match status" value="1"/>
</dbReference>
<protein>
    <submittedName>
        <fullName evidence="6">Putative ABC transporter</fullName>
    </submittedName>
</protein>
<keyword evidence="7" id="KW-1185">Reference proteome</keyword>
<keyword evidence="4" id="KW-0067">ATP-binding</keyword>
<gene>
    <name evidence="6" type="ordered locus">LFE_1214</name>
</gene>
<dbReference type="InterPro" id="IPR003593">
    <property type="entry name" value="AAA+_ATPase"/>
</dbReference>
<dbReference type="InterPro" id="IPR003439">
    <property type="entry name" value="ABC_transporter-like_ATP-bd"/>
</dbReference>
<accession>I0INQ0</accession>
<dbReference type="PANTHER" id="PTHR43117">
    <property type="entry name" value="OSMOPROTECTANT IMPORT ATP-BINDING PROTEIN OSMV"/>
    <property type="match status" value="1"/>
</dbReference>
<evidence type="ECO:0000259" key="5">
    <source>
        <dbReference type="PROSITE" id="PS50893"/>
    </source>
</evidence>
<dbReference type="HOGENOM" id="CLU_1141462_0_0_0"/>
<dbReference type="PROSITE" id="PS50893">
    <property type="entry name" value="ABC_TRANSPORTER_2"/>
    <property type="match status" value="1"/>
</dbReference>
<name>I0INQ0_LEPFC</name>
<dbReference type="STRING" id="1162668.LFE_1214"/>
<evidence type="ECO:0000256" key="3">
    <source>
        <dbReference type="ARBA" id="ARBA00022741"/>
    </source>
</evidence>
<keyword evidence="3" id="KW-0547">Nucleotide-binding</keyword>
<evidence type="ECO:0000313" key="6">
    <source>
        <dbReference type="EMBL" id="BAM06899.1"/>
    </source>
</evidence>
<dbReference type="InterPro" id="IPR027417">
    <property type="entry name" value="P-loop_NTPase"/>
</dbReference>
<dbReference type="PANTHER" id="PTHR43117:SF4">
    <property type="entry name" value="OSMOPROTECTANT IMPORT ATP-BINDING PROTEIN OSMV"/>
    <property type="match status" value="1"/>
</dbReference>
<dbReference type="eggNOG" id="COG1127">
    <property type="taxonomic scope" value="Bacteria"/>
</dbReference>
<sequence>MATDTLLELENATFLPLGSDGPQLSSVYLDILKGEHTYILGKAGTGKSLLVKSIMGLIPLSSGSYSAFGRSMKDPDNLTLHYVRKKIGLLPENGILLNSLTVRENLAFPLKYLSQNKNERPYETVDQLLIDHQMEKIAHLYPYQIGINAQKSIGLLRALLFSPGLIILDDPYEGLDQDGIALFHQYFKAILEKQHTTILLFSRKPISPKGIFKRYLLMEIGNTFQKTDGEDSRFLKFPETFQH</sequence>